<dbReference type="CDD" id="cd08506">
    <property type="entry name" value="PBP2_clavulanate_OppA2"/>
    <property type="match status" value="1"/>
</dbReference>
<protein>
    <submittedName>
        <fullName evidence="4">ABC transporter substrate-binding protein</fullName>
    </submittedName>
</protein>
<dbReference type="PANTHER" id="PTHR30290:SF83">
    <property type="entry name" value="ABC TRANSPORTER SUBSTRATE-BINDING PROTEIN"/>
    <property type="match status" value="1"/>
</dbReference>
<dbReference type="PIRSF" id="PIRSF002741">
    <property type="entry name" value="MppA"/>
    <property type="match status" value="1"/>
</dbReference>
<evidence type="ECO:0000259" key="2">
    <source>
        <dbReference type="Pfam" id="PF00496"/>
    </source>
</evidence>
<feature type="chain" id="PRO_5045033076" evidence="1">
    <location>
        <begin position="23"/>
        <end position="590"/>
    </location>
</feature>
<evidence type="ECO:0000313" key="5">
    <source>
        <dbReference type="Proteomes" id="UP001592529"/>
    </source>
</evidence>
<dbReference type="EMBL" id="JBHFAA010000010">
    <property type="protein sequence ID" value="MFC1425982.1"/>
    <property type="molecule type" value="Genomic_DNA"/>
</dbReference>
<feature type="signal peptide" evidence="1">
    <location>
        <begin position="1"/>
        <end position="22"/>
    </location>
</feature>
<dbReference type="SUPFAM" id="SSF53850">
    <property type="entry name" value="Periplasmic binding protein-like II"/>
    <property type="match status" value="1"/>
</dbReference>
<accession>A0ABV6WV90</accession>
<feature type="domain" description="Solute-binding protein family 5" evidence="2">
    <location>
        <begin position="108"/>
        <end position="496"/>
    </location>
</feature>
<sequence length="590" mass="62291">MKKQTMAILAVGVAGLMSVTSACGGSKGGGSSSAPSKSGNGSTFNAAATSIVNPSTKKGGTIHLLSTQDVDSLDPAIGYYAFVWNLQQLYTRTLVAYPMKPGQAGLQLAPDLASAMPTISADGKTYTFKLKSGIKFDDGAPITSKDIKYGIERTFAQDVLPGGPTYLIADLDEGQKYPGPYKDTDPNKMGLKSVETPDDSTIVFHLAEANSDFIYHLAMGSASPVEPSKDTGAKYAQAPESSGPYKIASYAPQKSIKFVRNPNWDPSTDNIRTALPDAYDFTIDTNADDVDSQLLAGTGDIDAGQRGVQTAAQAKILTTPSLKADAVDAPAATIRYISIQTKVAPFDNVHCRKAVEYATSGTGQQTARGGKWAGALALNMLPPTVAGYDKYDPYNLAAGQSQVDKAKSELALCGKPNGFSTVIAARSTSPKDVKQAVSLQNDLKQVGIKADIFQYDGSKSSSTVGAPAIMHQKGIGLNVFGWGSDYPTASGFLSVLIDGRQILPAGNNNYSEINDPQIQGWLIDAAKSTDPAVSAADYTKINHRVMDLALYFPGVVEQSLNYYNPRLTNVQFSAALGMINFASLGTSDGK</sequence>
<evidence type="ECO:0000256" key="1">
    <source>
        <dbReference type="SAM" id="SignalP"/>
    </source>
</evidence>
<dbReference type="InterPro" id="IPR030678">
    <property type="entry name" value="Peptide/Ni-bd"/>
</dbReference>
<comment type="caution">
    <text evidence="4">The sequence shown here is derived from an EMBL/GenBank/DDBJ whole genome shotgun (WGS) entry which is preliminary data.</text>
</comment>
<keyword evidence="1" id="KW-0732">Signal</keyword>
<dbReference type="Pfam" id="PF00496">
    <property type="entry name" value="SBP_bac_5"/>
    <property type="match status" value="1"/>
</dbReference>
<dbReference type="EMBL" id="JBHEZY010000001">
    <property type="protein sequence ID" value="MFC1429968.1"/>
    <property type="molecule type" value="Genomic_DNA"/>
</dbReference>
<evidence type="ECO:0000313" key="4">
    <source>
        <dbReference type="EMBL" id="MFC1429968.1"/>
    </source>
</evidence>
<dbReference type="InterPro" id="IPR039424">
    <property type="entry name" value="SBP_5"/>
</dbReference>
<dbReference type="Gene3D" id="3.10.105.10">
    <property type="entry name" value="Dipeptide-binding Protein, Domain 3"/>
    <property type="match status" value="1"/>
</dbReference>
<dbReference type="InterPro" id="IPR000914">
    <property type="entry name" value="SBP_5_dom"/>
</dbReference>
<name>A0ABV6WV90_9ACTN</name>
<proteinExistence type="predicted"/>
<dbReference type="Proteomes" id="UP001592529">
    <property type="component" value="Unassembled WGS sequence"/>
</dbReference>
<dbReference type="Gene3D" id="3.40.190.10">
    <property type="entry name" value="Periplasmic binding protein-like II"/>
    <property type="match status" value="1"/>
</dbReference>
<reference evidence="5 6" key="1">
    <citation type="submission" date="2024-09" db="EMBL/GenBank/DDBJ databases">
        <authorList>
            <person name="Lee S.D."/>
        </authorList>
    </citation>
    <scope>NUCLEOTIDE SEQUENCE [LARGE SCALE GENOMIC DNA]</scope>
    <source>
        <strain evidence="3 5">N1-12</strain>
        <strain evidence="4 6">N1-3</strain>
    </source>
</reference>
<keyword evidence="5" id="KW-1185">Reference proteome</keyword>
<dbReference type="RefSeq" id="WP_380527671.1">
    <property type="nucleotide sequence ID" value="NZ_JBHEZY010000001.1"/>
</dbReference>
<dbReference type="Proteomes" id="UP001592530">
    <property type="component" value="Unassembled WGS sequence"/>
</dbReference>
<dbReference type="PROSITE" id="PS51257">
    <property type="entry name" value="PROKAR_LIPOPROTEIN"/>
    <property type="match status" value="1"/>
</dbReference>
<evidence type="ECO:0000313" key="6">
    <source>
        <dbReference type="Proteomes" id="UP001592530"/>
    </source>
</evidence>
<organism evidence="4 6">
    <name type="scientific">Streptacidiphilus alkalitolerans</name>
    <dbReference type="NCBI Taxonomy" id="3342712"/>
    <lineage>
        <taxon>Bacteria</taxon>
        <taxon>Bacillati</taxon>
        <taxon>Actinomycetota</taxon>
        <taxon>Actinomycetes</taxon>
        <taxon>Kitasatosporales</taxon>
        <taxon>Streptomycetaceae</taxon>
        <taxon>Streptacidiphilus</taxon>
    </lineage>
</organism>
<gene>
    <name evidence="3" type="ORF">ACEZCY_22610</name>
    <name evidence="4" type="ORF">ACEZDB_04755</name>
</gene>
<dbReference type="PANTHER" id="PTHR30290">
    <property type="entry name" value="PERIPLASMIC BINDING COMPONENT OF ABC TRANSPORTER"/>
    <property type="match status" value="1"/>
</dbReference>
<evidence type="ECO:0000313" key="3">
    <source>
        <dbReference type="EMBL" id="MFC1425982.1"/>
    </source>
</evidence>